<dbReference type="Gramene" id="TraesROB_scaffold_053076_01G000200.1">
    <property type="protein sequence ID" value="TraesROB_scaffold_053076_01G000200.1"/>
    <property type="gene ID" value="TraesROB_scaffold_053076_01G000200"/>
</dbReference>
<evidence type="ECO:0000313" key="6">
    <source>
        <dbReference type="EnsemblPlants" id="TraesCS7B02G150300.1"/>
    </source>
</evidence>
<protein>
    <recommendedName>
        <fullName evidence="5">Methyltransferase type 11 domain-containing protein</fullName>
    </recommendedName>
</protein>
<keyword evidence="2" id="KW-0489">Methyltransferase</keyword>
<dbReference type="EnsemblPlants" id="TraesCS7B02G150300.1">
    <property type="protein sequence ID" value="TraesCS7B02G150300.1"/>
    <property type="gene ID" value="TraesCS7B02G150300"/>
</dbReference>
<dbReference type="SMR" id="A0A3B6SIT4"/>
<dbReference type="Proteomes" id="UP000019116">
    <property type="component" value="Chromosome 7B"/>
</dbReference>
<name>A0A3B6SIT4_WHEAT</name>
<dbReference type="InterPro" id="IPR029063">
    <property type="entry name" value="SAM-dependent_MTases_sf"/>
</dbReference>
<evidence type="ECO:0000259" key="5">
    <source>
        <dbReference type="Pfam" id="PF08241"/>
    </source>
</evidence>
<proteinExistence type="inferred from homology"/>
<evidence type="ECO:0000256" key="4">
    <source>
        <dbReference type="SAM" id="MobiDB-lite"/>
    </source>
</evidence>
<reference evidence="6" key="1">
    <citation type="submission" date="2018-08" db="EMBL/GenBank/DDBJ databases">
        <authorList>
            <person name="Rossello M."/>
        </authorList>
    </citation>
    <scope>NUCLEOTIDE SEQUENCE [LARGE SCALE GENOMIC DNA]</scope>
    <source>
        <strain evidence="6">cv. Chinese Spring</strain>
    </source>
</reference>
<dbReference type="FunFam" id="3.40.50.150:FF:000224">
    <property type="entry name" value="S-adenosyl-L-methionine-dependent methyltransferases superfamily protein"/>
    <property type="match status" value="1"/>
</dbReference>
<dbReference type="GO" id="GO:0032259">
    <property type="term" value="P:methylation"/>
    <property type="evidence" value="ECO:0007669"/>
    <property type="project" value="UniProtKB-KW"/>
</dbReference>
<gene>
    <name evidence="6" type="primary">LOC123168482</name>
</gene>
<dbReference type="SUPFAM" id="SSF53335">
    <property type="entry name" value="S-adenosyl-L-methionine-dependent methyltransferases"/>
    <property type="match status" value="1"/>
</dbReference>
<dbReference type="InterPro" id="IPR051419">
    <property type="entry name" value="Lys/N-term_MeTrsfase_sf"/>
</dbReference>
<accession>A0A3B6SIT4</accession>
<dbReference type="Gramene" id="TraesCS7B02G150300.1">
    <property type="protein sequence ID" value="TraesCS7B02G150300.1"/>
    <property type="gene ID" value="TraesCS7B02G150300"/>
</dbReference>
<dbReference type="OrthoDB" id="411785at2759"/>
<dbReference type="PANTHER" id="PTHR12176:SF79">
    <property type="entry name" value="METHYLTRANSFERASE TYPE 11 DOMAIN-CONTAINING PROTEIN"/>
    <property type="match status" value="1"/>
</dbReference>
<comment type="similarity">
    <text evidence="1">Belongs to the methyltransferase superfamily.</text>
</comment>
<feature type="region of interest" description="Disordered" evidence="4">
    <location>
        <begin position="60"/>
        <end position="86"/>
    </location>
</feature>
<feature type="domain" description="Methyltransferase type 11" evidence="5">
    <location>
        <begin position="133"/>
        <end position="234"/>
    </location>
</feature>
<dbReference type="GO" id="GO:0008757">
    <property type="term" value="F:S-adenosylmethionine-dependent methyltransferase activity"/>
    <property type="evidence" value="ECO:0007669"/>
    <property type="project" value="InterPro"/>
</dbReference>
<evidence type="ECO:0000256" key="1">
    <source>
        <dbReference type="ARBA" id="ARBA00008361"/>
    </source>
</evidence>
<dbReference type="Gramene" id="TraesCAD_scaffold_084376_01G000100.1">
    <property type="protein sequence ID" value="TraesCAD_scaffold_084376_01G000100.1"/>
    <property type="gene ID" value="TraesCAD_scaffold_084376_01G000100"/>
</dbReference>
<dbReference type="CDD" id="cd02440">
    <property type="entry name" value="AdoMet_MTases"/>
    <property type="match status" value="1"/>
</dbReference>
<reference evidence="6" key="2">
    <citation type="submission" date="2018-10" db="UniProtKB">
        <authorList>
            <consortium name="EnsemblPlants"/>
        </authorList>
    </citation>
    <scope>IDENTIFICATION</scope>
</reference>
<dbReference type="Gene3D" id="3.40.50.150">
    <property type="entry name" value="Vaccinia Virus protein VP39"/>
    <property type="match status" value="1"/>
</dbReference>
<organism evidence="6">
    <name type="scientific">Triticum aestivum</name>
    <name type="common">Wheat</name>
    <dbReference type="NCBI Taxonomy" id="4565"/>
    <lineage>
        <taxon>Eukaryota</taxon>
        <taxon>Viridiplantae</taxon>
        <taxon>Streptophyta</taxon>
        <taxon>Embryophyta</taxon>
        <taxon>Tracheophyta</taxon>
        <taxon>Spermatophyta</taxon>
        <taxon>Magnoliopsida</taxon>
        <taxon>Liliopsida</taxon>
        <taxon>Poales</taxon>
        <taxon>Poaceae</taxon>
        <taxon>BOP clade</taxon>
        <taxon>Pooideae</taxon>
        <taxon>Triticodae</taxon>
        <taxon>Triticeae</taxon>
        <taxon>Triticinae</taxon>
        <taxon>Triticum</taxon>
    </lineage>
</organism>
<dbReference type="InterPro" id="IPR013216">
    <property type="entry name" value="Methyltransf_11"/>
</dbReference>
<dbReference type="Pfam" id="PF08241">
    <property type="entry name" value="Methyltransf_11"/>
    <property type="match status" value="1"/>
</dbReference>
<feature type="region of interest" description="Disordered" evidence="4">
    <location>
        <begin position="16"/>
        <end position="45"/>
    </location>
</feature>
<dbReference type="AlphaFoldDB" id="A0A3B6SIT4"/>
<dbReference type="Gramene" id="TraesWEE_scaffold_092600_01G000200.1">
    <property type="protein sequence ID" value="TraesWEE_scaffold_092600_01G000200.1"/>
    <property type="gene ID" value="TraesWEE_scaffold_092600_01G000200"/>
</dbReference>
<sequence length="323" mass="36569">MFSPSSIALRFRTCTSAPGSHRTARTTPKVPTGLHPPLPTPRIRNPPRINEFPFPCCPAGARGDHRPSTEASAPPRPDPSGGMTGAASQAYGEAWYWDERYRKESGPFDWYQKYPALAPLLRLYVRPHQRLLLVGCGNSVFGENMVHDGYQDVVNIDISSVVIEQMKKKYHDKPQLKYTKMDVRNMSDFESGSFDAVIDKGTLDSIMCGQNSQEHAAKMLGEVNRILNDKGVYIMITYGDPSYRLNLLKDLQFWTVKLHVIDRWERSSKKTWDLTEPLPLQDDSTSIINLLGPKPDVHYIYVCIKDNDSARVELKVEINEADK</sequence>
<evidence type="ECO:0000256" key="3">
    <source>
        <dbReference type="ARBA" id="ARBA00022679"/>
    </source>
</evidence>
<evidence type="ECO:0000313" key="7">
    <source>
        <dbReference type="Proteomes" id="UP000019116"/>
    </source>
</evidence>
<keyword evidence="3" id="KW-0808">Transferase</keyword>
<dbReference type="Gramene" id="TraesCS7B03G0409300.1">
    <property type="protein sequence ID" value="TraesCS7B03G0409300.1.CDS"/>
    <property type="gene ID" value="TraesCS7B03G0409300"/>
</dbReference>
<dbReference type="PANTHER" id="PTHR12176">
    <property type="entry name" value="SAM-DEPENDENT METHYLTRANSFERASE SUPERFAMILY PROTEIN"/>
    <property type="match status" value="1"/>
</dbReference>
<keyword evidence="7" id="KW-1185">Reference proteome</keyword>
<evidence type="ECO:0000256" key="2">
    <source>
        <dbReference type="ARBA" id="ARBA00022603"/>
    </source>
</evidence>
<dbReference type="Gramene" id="TraesCLE_scaffold_095609_01G000100.1">
    <property type="protein sequence ID" value="TraesCLE_scaffold_095609_01G000100.1"/>
    <property type="gene ID" value="TraesCLE_scaffold_095609_01G000100"/>
</dbReference>